<feature type="signal peptide" evidence="1">
    <location>
        <begin position="1"/>
        <end position="30"/>
    </location>
</feature>
<dbReference type="Gene3D" id="2.120.10.30">
    <property type="entry name" value="TolB, C-terminal domain"/>
    <property type="match status" value="1"/>
</dbReference>
<name>A0A545UCV4_9GAMM</name>
<reference evidence="2 3" key="1">
    <citation type="submission" date="2019-07" db="EMBL/GenBank/DDBJ databases">
        <title>Draft genome for Aliikangiella sp. M105.</title>
        <authorList>
            <person name="Wang G."/>
        </authorList>
    </citation>
    <scope>NUCLEOTIDE SEQUENCE [LARGE SCALE GENOMIC DNA]</scope>
    <source>
        <strain evidence="2 3">M105</strain>
    </source>
</reference>
<evidence type="ECO:0000313" key="2">
    <source>
        <dbReference type="EMBL" id="TQV87292.1"/>
    </source>
</evidence>
<protein>
    <submittedName>
        <fullName evidence="2">Uncharacterized protein</fullName>
    </submittedName>
</protein>
<dbReference type="Proteomes" id="UP000315439">
    <property type="component" value="Unassembled WGS sequence"/>
</dbReference>
<dbReference type="EMBL" id="VIKS01000008">
    <property type="protein sequence ID" value="TQV87292.1"/>
    <property type="molecule type" value="Genomic_DNA"/>
</dbReference>
<organism evidence="2 3">
    <name type="scientific">Aliikangiella coralliicola</name>
    <dbReference type="NCBI Taxonomy" id="2592383"/>
    <lineage>
        <taxon>Bacteria</taxon>
        <taxon>Pseudomonadati</taxon>
        <taxon>Pseudomonadota</taxon>
        <taxon>Gammaproteobacteria</taxon>
        <taxon>Oceanospirillales</taxon>
        <taxon>Pleioneaceae</taxon>
        <taxon>Aliikangiella</taxon>
    </lineage>
</organism>
<proteinExistence type="predicted"/>
<dbReference type="PANTHER" id="PTHR36842">
    <property type="entry name" value="PROTEIN TOLB HOMOLOG"/>
    <property type="match status" value="1"/>
</dbReference>
<sequence>MTQIKTSYFTKFVRKPVSILSSLLVLFLIACNNSSNNNSSTNTVTGTPPPLANIFKKYTNVFGITIYATSQTPNDKILHAANIMAEYLDNNEDGVVDNQQVVDRLKADGAALLMASNQNELESLMNQIPESDAYQDLYASEVFPNGASQGNFDASLEEVLHLITHVGFSKVYPTDFGEQAGSKIADAMDVARGGHFQSIPANYPDSAWYTYDDTTCNYSCMITEYTYWALTSILGAQEFPGRLEEIQNEWKLNTREKVASQDALVFELLTDQKFLLPTLLPDGNYSAHNFEITDNSDTTSGNTNNVLQAVQNANPGFKIAFGDTTKIYMMDPDGSNVEELADGSPISGYVAWGPQAKYVYFASAKGEPESAWEAFRVNTQTKALTQLSNFDQDVRSLGVSPDGKYIAISVMTGNSNIGNNNDNLTQFSTNLYIMKMADAESIWSSGGQITLDDMNTLVSSPSADQFWYEELHWNPASPDDDEEPLLSYTQTWRYDEDDVSYTHAFTIRADGTEQQLVAENKDQPIWNFAGDTLCFLDLSCINLTTNQSLQLAVSGINEEISTVATSPDGTFILFEVGDENRKAGIAKFSESTDNPGMVIENVNVYEPRWSPVPLN</sequence>
<gene>
    <name evidence="2" type="ORF">FLL46_12640</name>
</gene>
<dbReference type="OrthoDB" id="6198264at2"/>
<dbReference type="PROSITE" id="PS51257">
    <property type="entry name" value="PROKAR_LIPOPROTEIN"/>
    <property type="match status" value="1"/>
</dbReference>
<feature type="chain" id="PRO_5022071891" evidence="1">
    <location>
        <begin position="31"/>
        <end position="615"/>
    </location>
</feature>
<dbReference type="RefSeq" id="WP_142893886.1">
    <property type="nucleotide sequence ID" value="NZ_ML660164.1"/>
</dbReference>
<evidence type="ECO:0000313" key="3">
    <source>
        <dbReference type="Proteomes" id="UP000315439"/>
    </source>
</evidence>
<keyword evidence="3" id="KW-1185">Reference proteome</keyword>
<dbReference type="SUPFAM" id="SSF69304">
    <property type="entry name" value="Tricorn protease N-terminal domain"/>
    <property type="match status" value="1"/>
</dbReference>
<accession>A0A545UCV4</accession>
<dbReference type="InterPro" id="IPR011042">
    <property type="entry name" value="6-blade_b-propeller_TolB-like"/>
</dbReference>
<keyword evidence="1" id="KW-0732">Signal</keyword>
<dbReference type="PANTHER" id="PTHR36842:SF1">
    <property type="entry name" value="PROTEIN TOLB"/>
    <property type="match status" value="1"/>
</dbReference>
<dbReference type="AlphaFoldDB" id="A0A545UCV4"/>
<comment type="caution">
    <text evidence="2">The sequence shown here is derived from an EMBL/GenBank/DDBJ whole genome shotgun (WGS) entry which is preliminary data.</text>
</comment>
<evidence type="ECO:0000256" key="1">
    <source>
        <dbReference type="SAM" id="SignalP"/>
    </source>
</evidence>